<organism evidence="1">
    <name type="scientific">Faucicola osloensis</name>
    <name type="common">Moraxella osloensis</name>
    <dbReference type="NCBI Taxonomy" id="34062"/>
    <lineage>
        <taxon>Bacteria</taxon>
        <taxon>Pseudomonadati</taxon>
        <taxon>Pseudomonadota</taxon>
        <taxon>Gammaproteobacteria</taxon>
        <taxon>Moraxellales</taxon>
        <taxon>Moraxellaceae</taxon>
        <taxon>Faucicola</taxon>
    </lineage>
</organism>
<keyword evidence="1" id="KW-0614">Plasmid</keyword>
<proteinExistence type="predicted"/>
<sequence length="103" mass="11597">MPKIKGAKRTLEVKIRLTETEWNELQQRKTKSLAGWLRDLGLGAVPIRQADPALIRHLARIGSNLNQIARHANTEKQLDVQVLQELAKANALLDQLVTQAEQD</sequence>
<accession>A0A270AJG7</accession>
<protein>
    <submittedName>
        <fullName evidence="1">Plasmid mobilization relaxosome protein MobC</fullName>
    </submittedName>
</protein>
<name>A0A270AJG7_FAUOS</name>
<evidence type="ECO:0000313" key="1">
    <source>
        <dbReference type="EMBL" id="ATQ84261.1"/>
    </source>
</evidence>
<geneLocation type="plasmid" evidence="1">
    <name>pYHS2</name>
</geneLocation>
<dbReference type="EMBL" id="CP024178">
    <property type="protein sequence ID" value="ATQ84261.1"/>
    <property type="molecule type" value="Genomic_DNA"/>
</dbReference>
<gene>
    <name evidence="1" type="ORF">YHS_09965</name>
</gene>
<dbReference type="Pfam" id="PF21983">
    <property type="entry name" value="NikA-like"/>
    <property type="match status" value="1"/>
</dbReference>
<dbReference type="AlphaFoldDB" id="A0A270AJG7"/>
<dbReference type="InterPro" id="IPR053842">
    <property type="entry name" value="NikA-like"/>
</dbReference>
<reference evidence="1" key="1">
    <citation type="submission" date="2017-10" db="EMBL/GenBank/DDBJ databases">
        <title>Complete Genome Sequence from Moraxella oslensis YHS isolated from human skin.</title>
        <authorList>
            <person name="Lee K."/>
            <person name="Lim J.Y."/>
            <person name="Hwang I."/>
        </authorList>
    </citation>
    <scope>NUCLEOTIDE SEQUENCE</scope>
    <source>
        <strain evidence="1">YHS</strain>
        <plasmid evidence="1">pYHS2</plasmid>
    </source>
</reference>